<accession>A0A8S5SKD3</accession>
<dbReference type="EMBL" id="BK032616">
    <property type="protein sequence ID" value="DAF51516.1"/>
    <property type="molecule type" value="Genomic_DNA"/>
</dbReference>
<proteinExistence type="predicted"/>
<name>A0A8S5SKD3_9CAUD</name>
<sequence length="175" mass="20219">MRMNNMIVSKNTQDALMELIKQCFVENRKFDRMVSVLGVKFAMNQTADRIHHGIAHWFPALSDLIGERTLERYNIAVIYGETPSGAEDYDRAGDIIAEVERRVIDFQMMFMGVCKIALDNNDIHVYADLLDMLEDVNEIVEQVILLNDKMVIYGDERIGAYDHDVPDFWILKESN</sequence>
<protein>
    <submittedName>
        <fullName evidence="1">Uncharacterized protein</fullName>
    </submittedName>
</protein>
<evidence type="ECO:0000313" key="1">
    <source>
        <dbReference type="EMBL" id="DAF51516.1"/>
    </source>
</evidence>
<organism evidence="1">
    <name type="scientific">Siphoviridae sp. ctrCN24</name>
    <dbReference type="NCBI Taxonomy" id="2827953"/>
    <lineage>
        <taxon>Viruses</taxon>
        <taxon>Duplodnaviria</taxon>
        <taxon>Heunggongvirae</taxon>
        <taxon>Uroviricota</taxon>
        <taxon>Caudoviricetes</taxon>
    </lineage>
</organism>
<reference evidence="1" key="1">
    <citation type="journal article" date="2021" name="Proc. Natl. Acad. Sci. U.S.A.">
        <title>A Catalog of Tens of Thousands of Viruses from Human Metagenomes Reveals Hidden Associations with Chronic Diseases.</title>
        <authorList>
            <person name="Tisza M.J."/>
            <person name="Buck C.B."/>
        </authorList>
    </citation>
    <scope>NUCLEOTIDE SEQUENCE</scope>
    <source>
        <strain evidence="1">CtrCN24</strain>
    </source>
</reference>